<dbReference type="EMBL" id="BK032673">
    <property type="protein sequence ID" value="DAF54169.1"/>
    <property type="molecule type" value="Genomic_DNA"/>
</dbReference>
<reference evidence="1" key="1">
    <citation type="journal article" date="2021" name="Proc. Natl. Acad. Sci. U.S.A.">
        <title>A Catalog of Tens of Thousands of Viruses from Human Metagenomes Reveals Hidden Associations with Chronic Diseases.</title>
        <authorList>
            <person name="Tisza M.J."/>
            <person name="Buck C.B."/>
        </authorList>
    </citation>
    <scope>NUCLEOTIDE SEQUENCE</scope>
    <source>
        <strain evidence="1">Ctcqm2</strain>
    </source>
</reference>
<evidence type="ECO:0000313" key="1">
    <source>
        <dbReference type="EMBL" id="DAF54169.1"/>
    </source>
</evidence>
<accession>A0A8S5ST39</accession>
<protein>
    <submittedName>
        <fullName evidence="1">Uncharacterized protein</fullName>
    </submittedName>
</protein>
<organism evidence="1">
    <name type="scientific">Phage sp. ctcqm2</name>
    <dbReference type="NCBI Taxonomy" id="2828007"/>
    <lineage>
        <taxon>Viruses</taxon>
    </lineage>
</organism>
<name>A0A8S5ST39_9VIRU</name>
<proteinExistence type="predicted"/>
<sequence length="175" mass="19943">MWCLNTKRTIDLLRTKLLTIFLPPMLHRWCMDGGTEILAQRVSSRGNITWYKMQMIGGISTLCRTIVPTAERRWMEVLKMADGGEMLMPKTNPRRIPRTQADVDKAYSNGIVEGLSRGIDLMLYVVIDKHDAPMEDIQQLAAELNHAAECVAEGYVTWADIRQMLKEYGVETALE</sequence>